<evidence type="ECO:0000256" key="8">
    <source>
        <dbReference type="ARBA" id="ARBA00022989"/>
    </source>
</evidence>
<protein>
    <recommendedName>
        <fullName evidence="12">Leucine-rich repeat-containing N-terminal plant-type domain-containing protein</fullName>
    </recommendedName>
</protein>
<keyword evidence="3" id="KW-1003">Cell membrane</keyword>
<dbReference type="Pfam" id="PF00560">
    <property type="entry name" value="LRR_1"/>
    <property type="match status" value="5"/>
</dbReference>
<dbReference type="PANTHER" id="PTHR48063">
    <property type="entry name" value="LRR RECEPTOR-LIKE KINASE"/>
    <property type="match status" value="1"/>
</dbReference>
<dbReference type="InterPro" id="IPR003591">
    <property type="entry name" value="Leu-rich_rpt_typical-subtyp"/>
</dbReference>
<evidence type="ECO:0000313" key="14">
    <source>
        <dbReference type="Proteomes" id="UP001237642"/>
    </source>
</evidence>
<evidence type="ECO:0000256" key="11">
    <source>
        <dbReference type="SAM" id="Phobius"/>
    </source>
</evidence>
<accession>A0AAD8M9A4</accession>
<keyword evidence="10" id="KW-0325">Glycoprotein</keyword>
<dbReference type="EMBL" id="JAUIZM010000009">
    <property type="protein sequence ID" value="KAK1364354.1"/>
    <property type="molecule type" value="Genomic_DNA"/>
</dbReference>
<dbReference type="SUPFAM" id="SSF52058">
    <property type="entry name" value="L domain-like"/>
    <property type="match status" value="3"/>
</dbReference>
<keyword evidence="8 11" id="KW-1133">Transmembrane helix</keyword>
<feature type="domain" description="Leucine-rich repeat-containing N-terminal plant-type" evidence="12">
    <location>
        <begin position="20"/>
        <end position="60"/>
    </location>
</feature>
<dbReference type="SMART" id="SM00369">
    <property type="entry name" value="LRR_TYP"/>
    <property type="match status" value="7"/>
</dbReference>
<evidence type="ECO:0000256" key="6">
    <source>
        <dbReference type="ARBA" id="ARBA00022729"/>
    </source>
</evidence>
<keyword evidence="6" id="KW-0732">Signal</keyword>
<evidence type="ECO:0000256" key="4">
    <source>
        <dbReference type="ARBA" id="ARBA00022614"/>
    </source>
</evidence>
<evidence type="ECO:0000256" key="2">
    <source>
        <dbReference type="ARBA" id="ARBA00009592"/>
    </source>
</evidence>
<dbReference type="GO" id="GO:0051707">
    <property type="term" value="P:response to other organism"/>
    <property type="evidence" value="ECO:0007669"/>
    <property type="project" value="UniProtKB-ARBA"/>
</dbReference>
<dbReference type="AlphaFoldDB" id="A0AAD8M9A4"/>
<reference evidence="13" key="2">
    <citation type="submission" date="2023-05" db="EMBL/GenBank/DDBJ databases">
        <authorList>
            <person name="Schelkunov M.I."/>
        </authorList>
    </citation>
    <scope>NUCLEOTIDE SEQUENCE</scope>
    <source>
        <strain evidence="13">Hsosn_3</strain>
        <tissue evidence="13">Leaf</tissue>
    </source>
</reference>
<evidence type="ECO:0000313" key="13">
    <source>
        <dbReference type="EMBL" id="KAK1364354.1"/>
    </source>
</evidence>
<evidence type="ECO:0000259" key="12">
    <source>
        <dbReference type="Pfam" id="PF08263"/>
    </source>
</evidence>
<sequence>METSSFSSESTTNMTRCTEEERNALLEFKQGLGVADTRDILFSWKKEEEDCCNWEGVGCDNRTGHVTHLLLSSLLTSYSPYIANLAWYLDLSYNFFDFPIPKFFGSLNRLRYLDLSHSGFTGVIPQELGNLSKLQHLDLSSYSYYTTGYNFILKGGENFNWLSNLSSLTDLHLSGVKIDPPSIWASFIQKIPSLSVMRLSRCNLSAPSSTLSNFSSSISTLHLRGNHINSSIFKWLSHLSGSLVDLDLGMNGLEGRIPESFGHMTALTHLYLDENHLTGVLSILSTLQVADFSYNNFTGNLDDLLSGPLPLLQKLLISRNKLTGSLPDITQHPSLRELALNSNHLNGYLPTVFKHHSALQVLDLSNNHLRGSLPDFTGFAYLELLYLHNNEFSGSLPEFTGCSSLQELRLGENRLTEWKTQSTGLLPRLKDLDLSRNSIHSTISELHLSNLSSLKLLRTSFNSLTFEFSSGWLPPFQLQEISLASCNLGPNFPIWIRNQRNIDHLDLSNNQISDTIPLWFWNVSSSMMLLNLSSNKIRDTIASSDFANVPAAVAPSPISTLPPASGPTITPASAPATTSYIYVDNVLARWKGQEFEYGRNFAYLKMIDLSTNELTGEIPTGITRLLELKGLNLSGNKFIGRVPLEIGQLKGLECLDLSKNRFSGEIPPSMSGLYFLAYLDVSDNNFSGGIPSGTQLQGFNISTYEGNTGLCGKPLKNSCPGDEPPDHIRPSSGEVEVDGEDSEYKRWLYISAALGFSTTFWGFIGSLVINRRWRHAYFLFLYKLKERIYVATAVHIARLQRKA</sequence>
<feature type="transmembrane region" description="Helical" evidence="11">
    <location>
        <begin position="747"/>
        <end position="769"/>
    </location>
</feature>
<evidence type="ECO:0000256" key="3">
    <source>
        <dbReference type="ARBA" id="ARBA00022475"/>
    </source>
</evidence>
<dbReference type="InterPro" id="IPR032675">
    <property type="entry name" value="LRR_dom_sf"/>
</dbReference>
<comment type="similarity">
    <text evidence="2">Belongs to the RLP family.</text>
</comment>
<dbReference type="FunFam" id="3.80.10.10:FF:000213">
    <property type="entry name" value="Tyrosine-sulfated glycopeptide receptor 1"/>
    <property type="match status" value="1"/>
</dbReference>
<keyword evidence="7" id="KW-0677">Repeat</keyword>
<dbReference type="Gene3D" id="3.80.10.10">
    <property type="entry name" value="Ribonuclease Inhibitor"/>
    <property type="match status" value="4"/>
</dbReference>
<dbReference type="InterPro" id="IPR001611">
    <property type="entry name" value="Leu-rich_rpt"/>
</dbReference>
<organism evidence="13 14">
    <name type="scientific">Heracleum sosnowskyi</name>
    <dbReference type="NCBI Taxonomy" id="360622"/>
    <lineage>
        <taxon>Eukaryota</taxon>
        <taxon>Viridiplantae</taxon>
        <taxon>Streptophyta</taxon>
        <taxon>Embryophyta</taxon>
        <taxon>Tracheophyta</taxon>
        <taxon>Spermatophyta</taxon>
        <taxon>Magnoliopsida</taxon>
        <taxon>eudicotyledons</taxon>
        <taxon>Gunneridae</taxon>
        <taxon>Pentapetalae</taxon>
        <taxon>asterids</taxon>
        <taxon>campanulids</taxon>
        <taxon>Apiales</taxon>
        <taxon>Apiaceae</taxon>
        <taxon>Apioideae</taxon>
        <taxon>apioid superclade</taxon>
        <taxon>Tordylieae</taxon>
        <taxon>Tordyliinae</taxon>
        <taxon>Heracleum</taxon>
    </lineage>
</organism>
<dbReference type="PANTHER" id="PTHR48063:SF103">
    <property type="entry name" value="LEUCINE-RICH RECEPTOR-LIKE KINASE FAMILY PROTEIN"/>
    <property type="match status" value="1"/>
</dbReference>
<evidence type="ECO:0000256" key="5">
    <source>
        <dbReference type="ARBA" id="ARBA00022692"/>
    </source>
</evidence>
<keyword evidence="5 11" id="KW-0812">Transmembrane</keyword>
<dbReference type="GO" id="GO:0005886">
    <property type="term" value="C:plasma membrane"/>
    <property type="evidence" value="ECO:0007669"/>
    <property type="project" value="UniProtKB-SubCell"/>
</dbReference>
<dbReference type="Proteomes" id="UP001237642">
    <property type="component" value="Unassembled WGS sequence"/>
</dbReference>
<dbReference type="PROSITE" id="PS51450">
    <property type="entry name" value="LRR"/>
    <property type="match status" value="3"/>
</dbReference>
<reference evidence="13" key="1">
    <citation type="submission" date="2023-02" db="EMBL/GenBank/DDBJ databases">
        <title>Genome of toxic invasive species Heracleum sosnowskyi carries increased number of genes despite the absence of recent whole-genome duplications.</title>
        <authorList>
            <person name="Schelkunov M."/>
            <person name="Shtratnikova V."/>
            <person name="Makarenko M."/>
            <person name="Klepikova A."/>
            <person name="Omelchenko D."/>
            <person name="Novikova G."/>
            <person name="Obukhova E."/>
            <person name="Bogdanov V."/>
            <person name="Penin A."/>
            <person name="Logacheva M."/>
        </authorList>
    </citation>
    <scope>NUCLEOTIDE SEQUENCE</scope>
    <source>
        <strain evidence="13">Hsosn_3</strain>
        <tissue evidence="13">Leaf</tissue>
    </source>
</reference>
<dbReference type="GO" id="GO:0006952">
    <property type="term" value="P:defense response"/>
    <property type="evidence" value="ECO:0007669"/>
    <property type="project" value="UniProtKB-ARBA"/>
</dbReference>
<comment type="caution">
    <text evidence="13">The sequence shown here is derived from an EMBL/GenBank/DDBJ whole genome shotgun (WGS) entry which is preliminary data.</text>
</comment>
<dbReference type="Pfam" id="PF13855">
    <property type="entry name" value="LRR_8"/>
    <property type="match status" value="2"/>
</dbReference>
<dbReference type="PRINTS" id="PR00019">
    <property type="entry name" value="LEURICHRPT"/>
</dbReference>
<keyword evidence="4" id="KW-0433">Leucine-rich repeat</keyword>
<dbReference type="InterPro" id="IPR046956">
    <property type="entry name" value="RLP23-like"/>
</dbReference>
<evidence type="ECO:0000256" key="1">
    <source>
        <dbReference type="ARBA" id="ARBA00004251"/>
    </source>
</evidence>
<evidence type="ECO:0000256" key="7">
    <source>
        <dbReference type="ARBA" id="ARBA00022737"/>
    </source>
</evidence>
<comment type="subcellular location">
    <subcellularLocation>
        <location evidence="1">Cell membrane</location>
        <topology evidence="1">Single-pass type I membrane protein</topology>
    </subcellularLocation>
</comment>
<dbReference type="InterPro" id="IPR013210">
    <property type="entry name" value="LRR_N_plant-typ"/>
</dbReference>
<dbReference type="Pfam" id="PF08263">
    <property type="entry name" value="LRRNT_2"/>
    <property type="match status" value="1"/>
</dbReference>
<evidence type="ECO:0000256" key="9">
    <source>
        <dbReference type="ARBA" id="ARBA00023136"/>
    </source>
</evidence>
<proteinExistence type="inferred from homology"/>
<keyword evidence="9 11" id="KW-0472">Membrane</keyword>
<evidence type="ECO:0000256" key="10">
    <source>
        <dbReference type="ARBA" id="ARBA00023180"/>
    </source>
</evidence>
<gene>
    <name evidence="13" type="ORF">POM88_039915</name>
</gene>
<keyword evidence="14" id="KW-1185">Reference proteome</keyword>
<name>A0AAD8M9A4_9APIA</name>